<dbReference type="NCBIfam" id="TIGR03025">
    <property type="entry name" value="EPS_sugtrans"/>
    <property type="match status" value="1"/>
</dbReference>
<dbReference type="KEGG" id="asip:AQUSIP_17790"/>
<feature type="transmembrane region" description="Helical" evidence="7">
    <location>
        <begin position="112"/>
        <end position="136"/>
    </location>
</feature>
<feature type="transmembrane region" description="Helical" evidence="7">
    <location>
        <begin position="47"/>
        <end position="68"/>
    </location>
</feature>
<dbReference type="Gene3D" id="3.40.50.720">
    <property type="entry name" value="NAD(P)-binding Rossmann-like Domain"/>
    <property type="match status" value="1"/>
</dbReference>
<evidence type="ECO:0000313" key="9">
    <source>
        <dbReference type="EMBL" id="VVC76466.1"/>
    </source>
</evidence>
<dbReference type="EMBL" id="LR699119">
    <property type="protein sequence ID" value="VVC76466.1"/>
    <property type="molecule type" value="Genomic_DNA"/>
</dbReference>
<keyword evidence="4 7" id="KW-0812">Transmembrane</keyword>
<feature type="transmembrane region" description="Helical" evidence="7">
    <location>
        <begin position="12"/>
        <end position="35"/>
    </location>
</feature>
<proteinExistence type="inferred from homology"/>
<dbReference type="RefSeq" id="WP_148339778.1">
    <property type="nucleotide sequence ID" value="NZ_LR699119.1"/>
</dbReference>
<comment type="subcellular location">
    <subcellularLocation>
        <location evidence="1">Membrane</location>
        <topology evidence="1">Multi-pass membrane protein</topology>
    </subcellularLocation>
</comment>
<dbReference type="PANTHER" id="PTHR30576:SF21">
    <property type="entry name" value="UDP-GLUCOSE:UNDECAPRENYL-PHOSPHATE GLUCOSE-1-PHOSPHATE TRANSFERASE"/>
    <property type="match status" value="1"/>
</dbReference>
<evidence type="ECO:0000256" key="3">
    <source>
        <dbReference type="ARBA" id="ARBA00022679"/>
    </source>
</evidence>
<keyword evidence="6 7" id="KW-0472">Membrane</keyword>
<dbReference type="PANTHER" id="PTHR30576">
    <property type="entry name" value="COLANIC BIOSYNTHESIS UDP-GLUCOSE LIPID CARRIER TRANSFERASE"/>
    <property type="match status" value="1"/>
</dbReference>
<dbReference type="AlphaFoldDB" id="A0A5E4PJJ2"/>
<dbReference type="InterPro" id="IPR017475">
    <property type="entry name" value="EPS_sugar_tfrase"/>
</dbReference>
<evidence type="ECO:0000259" key="8">
    <source>
        <dbReference type="Pfam" id="PF02397"/>
    </source>
</evidence>
<dbReference type="Pfam" id="PF02397">
    <property type="entry name" value="Bac_transf"/>
    <property type="match status" value="1"/>
</dbReference>
<gene>
    <name evidence="9" type="primary">wcaJ</name>
    <name evidence="9" type="ORF">AQUSIP_17790</name>
</gene>
<dbReference type="InterPro" id="IPR003362">
    <property type="entry name" value="Bact_transf"/>
</dbReference>
<dbReference type="OrthoDB" id="9808602at2"/>
<reference evidence="9 10" key="1">
    <citation type="submission" date="2019-08" db="EMBL/GenBank/DDBJ databases">
        <authorList>
            <person name="Guy L."/>
        </authorList>
    </citation>
    <scope>NUCLEOTIDE SEQUENCE [LARGE SCALE GENOMIC DNA]</scope>
    <source>
        <strain evidence="9 10">SGT-108</strain>
    </source>
</reference>
<evidence type="ECO:0000256" key="1">
    <source>
        <dbReference type="ARBA" id="ARBA00004141"/>
    </source>
</evidence>
<evidence type="ECO:0000256" key="4">
    <source>
        <dbReference type="ARBA" id="ARBA00022692"/>
    </source>
</evidence>
<sequence length="469" mass="53578">MLPKGLLKEYSRVISLLTRAMDIVTVFLAGWLAFILRFNQVQIPSSYLTAIAMGLLFTSIVFSFFNIYASVRGEGFFRHIMTLVQAVCVMGLMLAGLSFFTKSGEAFSRTWFICWMGLTVFLLILFRCSLLLGLRIMRARGLNERRVVIMGAGELGSKFANTVQQALWTGFRIVAFMDDNARDKPAMVHQVPVIQTPDNLSAYLFREGIDEIWLALPLRAEARVKEILFELRHHTITTRFVLDIFGLDLLNHSITDVAGFPVLNIRSSPMTGVNRLIKAIEDRLIAAAILLLISPLLLLIAAGVKWSSRGPVFFKQQRLGWDGRIIKVYKFRTMYEHVEENGHVTQATLDDVRVTPFGRFLRRTSLDELPQFLNVLQGRMSIVGPRPHALAHNEIYKDSIHTYMQRHHVKPGITGWAQVNGWRGETDTLAKMQKRVEYDLYYINNWSLGFDLKIIFLTFFRGFVSQNAY</sequence>
<protein>
    <submittedName>
        <fullName evidence="9">UDP-glucose:undecaprenyl-phosphate glucose-1-phosphate transferase</fullName>
    </submittedName>
</protein>
<dbReference type="Proteomes" id="UP000324194">
    <property type="component" value="Chromosome 1"/>
</dbReference>
<comment type="similarity">
    <text evidence="2">Belongs to the bacterial sugar transferase family.</text>
</comment>
<dbReference type="GO" id="GO:0009242">
    <property type="term" value="P:colanic acid biosynthetic process"/>
    <property type="evidence" value="ECO:0007669"/>
    <property type="project" value="TreeGrafter"/>
</dbReference>
<feature type="transmembrane region" description="Helical" evidence="7">
    <location>
        <begin position="284"/>
        <end position="306"/>
    </location>
</feature>
<name>A0A5E4PJJ2_9COXI</name>
<feature type="transmembrane region" description="Helical" evidence="7">
    <location>
        <begin position="80"/>
        <end position="100"/>
    </location>
</feature>
<evidence type="ECO:0000256" key="7">
    <source>
        <dbReference type="SAM" id="Phobius"/>
    </source>
</evidence>
<dbReference type="SUPFAM" id="SSF51735">
    <property type="entry name" value="NAD(P)-binding Rossmann-fold domains"/>
    <property type="match status" value="1"/>
</dbReference>
<organism evidence="9 10">
    <name type="scientific">Aquicella siphonis</name>
    <dbReference type="NCBI Taxonomy" id="254247"/>
    <lineage>
        <taxon>Bacteria</taxon>
        <taxon>Pseudomonadati</taxon>
        <taxon>Pseudomonadota</taxon>
        <taxon>Gammaproteobacteria</taxon>
        <taxon>Legionellales</taxon>
        <taxon>Coxiellaceae</taxon>
        <taxon>Aquicella</taxon>
    </lineage>
</organism>
<keyword evidence="3 9" id="KW-0808">Transferase</keyword>
<dbReference type="GO" id="GO:0016020">
    <property type="term" value="C:membrane"/>
    <property type="evidence" value="ECO:0007669"/>
    <property type="project" value="UniProtKB-SubCell"/>
</dbReference>
<feature type="domain" description="Bacterial sugar transferase" evidence="8">
    <location>
        <begin position="278"/>
        <end position="461"/>
    </location>
</feature>
<dbReference type="Pfam" id="PF13727">
    <property type="entry name" value="CoA_binding_3"/>
    <property type="match status" value="1"/>
</dbReference>
<keyword evidence="5 7" id="KW-1133">Transmembrane helix</keyword>
<evidence type="ECO:0000256" key="2">
    <source>
        <dbReference type="ARBA" id="ARBA00006464"/>
    </source>
</evidence>
<dbReference type="InterPro" id="IPR036291">
    <property type="entry name" value="NAD(P)-bd_dom_sf"/>
</dbReference>
<evidence type="ECO:0000256" key="5">
    <source>
        <dbReference type="ARBA" id="ARBA00022989"/>
    </source>
</evidence>
<dbReference type="GO" id="GO:0089702">
    <property type="term" value="F:undecaprenyl-phosphate glucose phosphotransferase activity"/>
    <property type="evidence" value="ECO:0007669"/>
    <property type="project" value="TreeGrafter"/>
</dbReference>
<dbReference type="NCBIfam" id="TIGR03023">
    <property type="entry name" value="WcaJ_sugtrans"/>
    <property type="match status" value="1"/>
</dbReference>
<evidence type="ECO:0000313" key="10">
    <source>
        <dbReference type="Proteomes" id="UP000324194"/>
    </source>
</evidence>
<dbReference type="InterPro" id="IPR017473">
    <property type="entry name" value="Undecaprenyl-P_gluc_Ptfrase"/>
</dbReference>
<accession>A0A5E4PJJ2</accession>
<evidence type="ECO:0000256" key="6">
    <source>
        <dbReference type="ARBA" id="ARBA00023136"/>
    </source>
</evidence>
<keyword evidence="10" id="KW-1185">Reference proteome</keyword>